<gene>
    <name evidence="1" type="ORF">IC006_0787</name>
    <name evidence="2" type="ORF">IC007_0761</name>
</gene>
<name>A0A510E191_9CREN</name>
<dbReference type="KEGG" id="step:IC006_0787"/>
<evidence type="ECO:0000313" key="2">
    <source>
        <dbReference type="EMBL" id="BBG26256.1"/>
    </source>
</evidence>
<organism evidence="2 4">
    <name type="scientific">Sulfuracidifex tepidarius</name>
    <dbReference type="NCBI Taxonomy" id="1294262"/>
    <lineage>
        <taxon>Archaea</taxon>
        <taxon>Thermoproteota</taxon>
        <taxon>Thermoprotei</taxon>
        <taxon>Sulfolobales</taxon>
        <taxon>Sulfolobaceae</taxon>
        <taxon>Sulfuracidifex</taxon>
    </lineage>
</organism>
<evidence type="ECO:0000313" key="3">
    <source>
        <dbReference type="Proteomes" id="UP000322983"/>
    </source>
</evidence>
<dbReference type="AlphaFoldDB" id="A0A510E191"/>
<evidence type="ECO:0000313" key="1">
    <source>
        <dbReference type="EMBL" id="BBG23503.1"/>
    </source>
</evidence>
<dbReference type="EMBL" id="AP018929">
    <property type="protein sequence ID" value="BBG23503.1"/>
    <property type="molecule type" value="Genomic_DNA"/>
</dbReference>
<evidence type="ECO:0000313" key="4">
    <source>
        <dbReference type="Proteomes" id="UP000325030"/>
    </source>
</evidence>
<protein>
    <submittedName>
        <fullName evidence="2">Uncharacterized protein</fullName>
    </submittedName>
</protein>
<dbReference type="Proteomes" id="UP000322983">
    <property type="component" value="Chromosome"/>
</dbReference>
<accession>A0A510E191</accession>
<reference evidence="2 3" key="2">
    <citation type="journal article" date="2020" name="Int. J. Syst. Evol. Microbiol.">
        <title>Sulfuracidifex tepidarius gen. nov., sp. nov. and transfer of Sulfolobus metallicus Huber and Stetter 1992 to the genus Sulfuracidifex as Sulfuracidifex metallicus comb. nov.</title>
        <authorList>
            <person name="Itoh T."/>
            <person name="Miura T."/>
            <person name="Sakai H.D."/>
            <person name="Kato S."/>
            <person name="Ohkuma M."/>
            <person name="Takashina T."/>
        </authorList>
    </citation>
    <scope>NUCLEOTIDE SEQUENCE</scope>
    <source>
        <strain evidence="1 3">IC-006</strain>
        <strain evidence="2">IC-007</strain>
    </source>
</reference>
<sequence>MNHVKFSTFLNRSNNLFPERFINFKMRKLRVKPIHPIKVKTSKKT</sequence>
<reference evidence="4" key="1">
    <citation type="submission" date="2018-09" db="EMBL/GenBank/DDBJ databases">
        <title>Complete Genome Sequencing of Sulfolobus sp. JCM 16834.</title>
        <authorList>
            <person name="Kato S."/>
            <person name="Itoh T."/>
            <person name="Ohkuma M."/>
        </authorList>
    </citation>
    <scope>NUCLEOTIDE SEQUENCE [LARGE SCALE GENOMIC DNA]</scope>
    <source>
        <strain evidence="4">IC-007</strain>
    </source>
</reference>
<dbReference type="EMBL" id="AP018930">
    <property type="protein sequence ID" value="BBG26256.1"/>
    <property type="molecule type" value="Genomic_DNA"/>
</dbReference>
<proteinExistence type="predicted"/>
<keyword evidence="3" id="KW-1185">Reference proteome</keyword>
<dbReference type="Proteomes" id="UP000325030">
    <property type="component" value="Chromosome"/>
</dbReference>
<accession>A0A510DTG3</accession>